<keyword evidence="3 6" id="KW-0812">Transmembrane</keyword>
<evidence type="ECO:0000256" key="2">
    <source>
        <dbReference type="ARBA" id="ARBA00009773"/>
    </source>
</evidence>
<comment type="subcellular location">
    <subcellularLocation>
        <location evidence="1">Membrane</location>
        <topology evidence="1">Multi-pass membrane protein</topology>
    </subcellularLocation>
</comment>
<evidence type="ECO:0000256" key="1">
    <source>
        <dbReference type="ARBA" id="ARBA00004141"/>
    </source>
</evidence>
<dbReference type="NCBIfam" id="TIGR02872">
    <property type="entry name" value="spore_ytvI"/>
    <property type="match status" value="1"/>
</dbReference>
<accession>A0ABR7I8S9</accession>
<sequence length="383" mass="42506">MKEIYKKALVNVLFTVFVAALLIVLIPKIWIYFLPFLIAWLIAACACPIVHFLEKKIRLKRKMGSVLVIIAVIAAIVLLFYGLIATLLHQLLGWMESLPDLMEQISDVMQALTGQLAQWGILEDANLSNITEKFGNQIVSAISGLADGGSKVAFSAVSGLTKQVPMVMIGLFVCLISSYFFVAEKNENEAFLKQVIPESIQKNFKVLTGSSKKAVGGYIRAQVKIELWIYLVLVIGLFILRVDYVLVVSFIIAFLDFLPILGAGIVMIPWAVIAFLCADYRRAVGLLIVWGATQLLRQVIQPKYVGESIGIRPLPTLILLYFGYCIAGMAGLILAIPVGYVLLNLYQAGLFNTPIESVKILIRGFNDYRKIDQGEKKENEKDN</sequence>
<dbReference type="RefSeq" id="WP_186981798.1">
    <property type="nucleotide sequence ID" value="NZ_JACOQH010000002.1"/>
</dbReference>
<feature type="transmembrane region" description="Helical" evidence="6">
    <location>
        <begin position="283"/>
        <end position="300"/>
    </location>
</feature>
<feature type="transmembrane region" description="Helical" evidence="6">
    <location>
        <begin position="257"/>
        <end position="276"/>
    </location>
</feature>
<dbReference type="InterPro" id="IPR002549">
    <property type="entry name" value="AI-2E-like"/>
</dbReference>
<evidence type="ECO:0000256" key="3">
    <source>
        <dbReference type="ARBA" id="ARBA00022692"/>
    </source>
</evidence>
<dbReference type="InterPro" id="IPR014227">
    <property type="entry name" value="YtvI-like"/>
</dbReference>
<dbReference type="PANTHER" id="PTHR21716">
    <property type="entry name" value="TRANSMEMBRANE PROTEIN"/>
    <property type="match status" value="1"/>
</dbReference>
<protein>
    <submittedName>
        <fullName evidence="7">Sporulation integral membrane protein YtvI</fullName>
    </submittedName>
</protein>
<evidence type="ECO:0000256" key="5">
    <source>
        <dbReference type="ARBA" id="ARBA00023136"/>
    </source>
</evidence>
<evidence type="ECO:0000313" key="8">
    <source>
        <dbReference type="Proteomes" id="UP000621540"/>
    </source>
</evidence>
<dbReference type="Pfam" id="PF01594">
    <property type="entry name" value="AI-2E_transport"/>
    <property type="match status" value="1"/>
</dbReference>
<gene>
    <name evidence="7" type="primary">ytvI</name>
    <name evidence="7" type="ORF">H8Z76_04745</name>
</gene>
<feature type="transmembrane region" description="Helical" evidence="6">
    <location>
        <begin position="32"/>
        <end position="53"/>
    </location>
</feature>
<keyword evidence="8" id="KW-1185">Reference proteome</keyword>
<reference evidence="7 8" key="1">
    <citation type="submission" date="2020-08" db="EMBL/GenBank/DDBJ databases">
        <title>Genome public.</title>
        <authorList>
            <person name="Liu C."/>
            <person name="Sun Q."/>
        </authorList>
    </citation>
    <scope>NUCLEOTIDE SEQUENCE [LARGE SCALE GENOMIC DNA]</scope>
    <source>
        <strain evidence="7 8">BX0805</strain>
    </source>
</reference>
<proteinExistence type="inferred from homology"/>
<organism evidence="7 8">
    <name type="scientific">Roseburia yibonii</name>
    <dbReference type="NCBI Taxonomy" id="2763063"/>
    <lineage>
        <taxon>Bacteria</taxon>
        <taxon>Bacillati</taxon>
        <taxon>Bacillota</taxon>
        <taxon>Clostridia</taxon>
        <taxon>Lachnospirales</taxon>
        <taxon>Lachnospiraceae</taxon>
        <taxon>Roseburia</taxon>
    </lineage>
</organism>
<keyword evidence="4 6" id="KW-1133">Transmembrane helix</keyword>
<feature type="transmembrane region" description="Helical" evidence="6">
    <location>
        <begin position="164"/>
        <end position="183"/>
    </location>
</feature>
<feature type="transmembrane region" description="Helical" evidence="6">
    <location>
        <begin position="227"/>
        <end position="251"/>
    </location>
</feature>
<comment type="caution">
    <text evidence="7">The sequence shown here is derived from an EMBL/GenBank/DDBJ whole genome shotgun (WGS) entry which is preliminary data.</text>
</comment>
<comment type="similarity">
    <text evidence="2">Belongs to the autoinducer-2 exporter (AI-2E) (TC 2.A.86) family.</text>
</comment>
<dbReference type="PANTHER" id="PTHR21716:SF68">
    <property type="entry name" value="TRANSPORT PROTEIN YTVI-RELATED"/>
    <property type="match status" value="1"/>
</dbReference>
<evidence type="ECO:0000256" key="6">
    <source>
        <dbReference type="SAM" id="Phobius"/>
    </source>
</evidence>
<dbReference type="EMBL" id="JACOQH010000002">
    <property type="protein sequence ID" value="MBC5753345.1"/>
    <property type="molecule type" value="Genomic_DNA"/>
</dbReference>
<evidence type="ECO:0000313" key="7">
    <source>
        <dbReference type="EMBL" id="MBC5753345.1"/>
    </source>
</evidence>
<feature type="transmembrane region" description="Helical" evidence="6">
    <location>
        <begin position="65"/>
        <end position="92"/>
    </location>
</feature>
<feature type="transmembrane region" description="Helical" evidence="6">
    <location>
        <begin position="9"/>
        <end position="26"/>
    </location>
</feature>
<dbReference type="Proteomes" id="UP000621540">
    <property type="component" value="Unassembled WGS sequence"/>
</dbReference>
<evidence type="ECO:0000256" key="4">
    <source>
        <dbReference type="ARBA" id="ARBA00022989"/>
    </source>
</evidence>
<keyword evidence="5 6" id="KW-0472">Membrane</keyword>
<name>A0ABR7I8S9_9FIRM</name>
<feature type="transmembrane region" description="Helical" evidence="6">
    <location>
        <begin position="320"/>
        <end position="343"/>
    </location>
</feature>